<dbReference type="AlphaFoldDB" id="A0AAD5BYY1"/>
<dbReference type="SMART" id="SM00338">
    <property type="entry name" value="BRLZ"/>
    <property type="match status" value="2"/>
</dbReference>
<proteinExistence type="predicted"/>
<evidence type="ECO:0000259" key="2">
    <source>
        <dbReference type="PROSITE" id="PS50217"/>
    </source>
</evidence>
<evidence type="ECO:0000256" key="1">
    <source>
        <dbReference type="SAM" id="MobiDB-lite"/>
    </source>
</evidence>
<dbReference type="Pfam" id="PF07716">
    <property type="entry name" value="bZIP_2"/>
    <property type="match status" value="2"/>
</dbReference>
<dbReference type="GO" id="GO:0000981">
    <property type="term" value="F:DNA-binding transcription factor activity, RNA polymerase II-specific"/>
    <property type="evidence" value="ECO:0007669"/>
    <property type="project" value="TreeGrafter"/>
</dbReference>
<dbReference type="PANTHER" id="PTHR23334">
    <property type="entry name" value="CCAAT/ENHANCER BINDING PROTEIN"/>
    <property type="match status" value="1"/>
</dbReference>
<dbReference type="PROSITE" id="PS50217">
    <property type="entry name" value="BZIP"/>
    <property type="match status" value="1"/>
</dbReference>
<dbReference type="GO" id="GO:0006351">
    <property type="term" value="P:DNA-templated transcription"/>
    <property type="evidence" value="ECO:0007669"/>
    <property type="project" value="InterPro"/>
</dbReference>
<dbReference type="InterPro" id="IPR046347">
    <property type="entry name" value="bZIP_sf"/>
</dbReference>
<evidence type="ECO:0000313" key="4">
    <source>
        <dbReference type="Proteomes" id="UP001206925"/>
    </source>
</evidence>
<gene>
    <name evidence="3" type="ORF">M8C21_017006</name>
</gene>
<protein>
    <recommendedName>
        <fullName evidence="2">BZIP domain-containing protein</fullName>
    </recommendedName>
</protein>
<name>A0AAD5BYY1_AMBAR</name>
<dbReference type="PANTHER" id="PTHR23334:SF49">
    <property type="entry name" value="BASIC LEUCINE ZIPPER 23"/>
    <property type="match status" value="1"/>
</dbReference>
<dbReference type="Gene3D" id="1.20.5.170">
    <property type="match status" value="2"/>
</dbReference>
<evidence type="ECO:0000313" key="3">
    <source>
        <dbReference type="EMBL" id="KAI7731895.1"/>
    </source>
</evidence>
<feature type="domain" description="BZIP" evidence="2">
    <location>
        <begin position="89"/>
        <end position="136"/>
    </location>
</feature>
<comment type="caution">
    <text evidence="3">The sequence shown here is derived from an EMBL/GenBank/DDBJ whole genome shotgun (WGS) entry which is preliminary data.</text>
</comment>
<accession>A0AAD5BYY1</accession>
<dbReference type="InterPro" id="IPR004827">
    <property type="entry name" value="bZIP"/>
</dbReference>
<reference evidence="3" key="1">
    <citation type="submission" date="2022-06" db="EMBL/GenBank/DDBJ databases">
        <title>Uncovering the hologenomic basis of an extraordinary plant invasion.</title>
        <authorList>
            <person name="Bieker V.C."/>
            <person name="Martin M.D."/>
            <person name="Gilbert T."/>
            <person name="Hodgins K."/>
            <person name="Battlay P."/>
            <person name="Petersen B."/>
            <person name="Wilson J."/>
        </authorList>
    </citation>
    <scope>NUCLEOTIDE SEQUENCE</scope>
    <source>
        <strain evidence="3">AA19_3_7</strain>
        <tissue evidence="3">Leaf</tissue>
    </source>
</reference>
<keyword evidence="4" id="KW-1185">Reference proteome</keyword>
<feature type="region of interest" description="Disordered" evidence="1">
    <location>
        <begin position="370"/>
        <end position="404"/>
    </location>
</feature>
<dbReference type="CDD" id="cd14686">
    <property type="entry name" value="bZIP"/>
    <property type="match status" value="2"/>
</dbReference>
<dbReference type="EMBL" id="JAMZMK010010361">
    <property type="protein sequence ID" value="KAI7731895.1"/>
    <property type="molecule type" value="Genomic_DNA"/>
</dbReference>
<dbReference type="SUPFAM" id="SSF57959">
    <property type="entry name" value="Leucine zipper domain"/>
    <property type="match status" value="2"/>
</dbReference>
<organism evidence="3 4">
    <name type="scientific">Ambrosia artemisiifolia</name>
    <name type="common">Common ragweed</name>
    <dbReference type="NCBI Taxonomy" id="4212"/>
    <lineage>
        <taxon>Eukaryota</taxon>
        <taxon>Viridiplantae</taxon>
        <taxon>Streptophyta</taxon>
        <taxon>Embryophyta</taxon>
        <taxon>Tracheophyta</taxon>
        <taxon>Spermatophyta</taxon>
        <taxon>Magnoliopsida</taxon>
        <taxon>eudicotyledons</taxon>
        <taxon>Gunneridae</taxon>
        <taxon>Pentapetalae</taxon>
        <taxon>asterids</taxon>
        <taxon>campanulids</taxon>
        <taxon>Asterales</taxon>
        <taxon>Asteraceae</taxon>
        <taxon>Asteroideae</taxon>
        <taxon>Heliantheae alliance</taxon>
        <taxon>Heliantheae</taxon>
        <taxon>Ambrosia</taxon>
    </lineage>
</organism>
<dbReference type="Proteomes" id="UP001206925">
    <property type="component" value="Unassembled WGS sequence"/>
</dbReference>
<dbReference type="InterPro" id="IPR031106">
    <property type="entry name" value="C/EBP"/>
</dbReference>
<sequence>MEDGELDFSTNEMFADANIGDIPSNDSLDSFFDEVFKDSHACTHTHTCNPPGPDSSHTHTCYHVHTKIVPAMSGDDDKTPTDDTAESADKKGKKRPLGNREAVRKYREKKKARAASLEDEVVRLRALNQQLMKRIQSQAGLEAEVARLKCLLVDIRGRIEGEIGSFPYQKQVPANHNIGGYVMNPCNMQCGDQVYCLHPEVDGKNVENASIHDPVINGCEFESLQCLGNQNSLLSQFPGCTTDDGILVANQSGGRAKRKGSRTAAEGLLLDVSRKGVVIGSWGGRVSKGNGGVDGVVMEDGELEFSNNEMFTDPNMADISSNDITNSFFDDVFMDSHVCTHTHICNPPGPDSSHTHTCYHVHTKLVPTISADDDTAESSDKKGKKQRPLGNREAVRKYREKKKARTASLEEEAVRLRAVNQQLMTRIQSQAGLEAEVLRLKCLLADIRGRIEGEIGSFPYQKQPPANHNIGNPNLTCGYVMNPCNMQCGDQVHCIHPEKTRRYMIQLSMVVKFENSQRLGNKILCSNEFQDCATQDGFLVPINNVYNVMLINNAFGDGIWAWAERTVA</sequence>
<feature type="region of interest" description="Disordered" evidence="1">
    <location>
        <begin position="71"/>
        <end position="109"/>
    </location>
</feature>
<dbReference type="GO" id="GO:0000978">
    <property type="term" value="F:RNA polymerase II cis-regulatory region sequence-specific DNA binding"/>
    <property type="evidence" value="ECO:0007669"/>
    <property type="project" value="TreeGrafter"/>
</dbReference>